<dbReference type="Proteomes" id="UP001642360">
    <property type="component" value="Unassembled WGS sequence"/>
</dbReference>
<keyword evidence="2" id="KW-1185">Reference proteome</keyword>
<evidence type="ECO:0000313" key="1">
    <source>
        <dbReference type="EMBL" id="CAK9137358.1"/>
    </source>
</evidence>
<gene>
    <name evidence="1" type="ORF">ILEXP_LOCUS4382</name>
</gene>
<protein>
    <submittedName>
        <fullName evidence="1">Uncharacterized protein</fullName>
    </submittedName>
</protein>
<dbReference type="EMBL" id="CAUOFW020000814">
    <property type="protein sequence ID" value="CAK9137358.1"/>
    <property type="molecule type" value="Genomic_DNA"/>
</dbReference>
<proteinExistence type="predicted"/>
<reference evidence="1 2" key="1">
    <citation type="submission" date="2024-02" db="EMBL/GenBank/DDBJ databases">
        <authorList>
            <person name="Vignale AGUSTIN F."/>
            <person name="Sosa J E."/>
            <person name="Modenutti C."/>
        </authorList>
    </citation>
    <scope>NUCLEOTIDE SEQUENCE [LARGE SCALE GENOMIC DNA]</scope>
</reference>
<dbReference type="AlphaFoldDB" id="A0ABC8QX71"/>
<name>A0ABC8QX71_9AQUA</name>
<sequence length="99" mass="10728">MDAARSRTPTIQYHSIPDEPIAALVTSPVPAFQRQQRHCFGDASPGEFPLSAKPSIVLHVLTGCNLDAQDLAKLEASTLFLSVLIVKLFVDVRIDNAAD</sequence>
<evidence type="ECO:0000313" key="2">
    <source>
        <dbReference type="Proteomes" id="UP001642360"/>
    </source>
</evidence>
<comment type="caution">
    <text evidence="1">The sequence shown here is derived from an EMBL/GenBank/DDBJ whole genome shotgun (WGS) entry which is preliminary data.</text>
</comment>
<accession>A0ABC8QX71</accession>
<organism evidence="1 2">
    <name type="scientific">Ilex paraguariensis</name>
    <name type="common">yerba mate</name>
    <dbReference type="NCBI Taxonomy" id="185542"/>
    <lineage>
        <taxon>Eukaryota</taxon>
        <taxon>Viridiplantae</taxon>
        <taxon>Streptophyta</taxon>
        <taxon>Embryophyta</taxon>
        <taxon>Tracheophyta</taxon>
        <taxon>Spermatophyta</taxon>
        <taxon>Magnoliopsida</taxon>
        <taxon>eudicotyledons</taxon>
        <taxon>Gunneridae</taxon>
        <taxon>Pentapetalae</taxon>
        <taxon>asterids</taxon>
        <taxon>campanulids</taxon>
        <taxon>Aquifoliales</taxon>
        <taxon>Aquifoliaceae</taxon>
        <taxon>Ilex</taxon>
    </lineage>
</organism>